<comment type="subcellular location">
    <subcellularLocation>
        <location evidence="1 11">Cell membrane</location>
        <topology evidence="1 11">Multi-pass membrane protein</topology>
    </subcellularLocation>
</comment>
<feature type="transmembrane region" description="Helical" evidence="11">
    <location>
        <begin position="144"/>
        <end position="163"/>
    </location>
</feature>
<feature type="transmembrane region" description="Helical" evidence="11">
    <location>
        <begin position="62"/>
        <end position="78"/>
    </location>
</feature>
<feature type="transmembrane region" description="Helical" evidence="11">
    <location>
        <begin position="175"/>
        <end position="196"/>
    </location>
</feature>
<evidence type="ECO:0000256" key="3">
    <source>
        <dbReference type="ARBA" id="ARBA00022448"/>
    </source>
</evidence>
<dbReference type="Proteomes" id="UP000309544">
    <property type="component" value="Unassembled WGS sequence"/>
</dbReference>
<evidence type="ECO:0000256" key="2">
    <source>
        <dbReference type="ARBA" id="ARBA00007783"/>
    </source>
</evidence>
<evidence type="ECO:0000256" key="11">
    <source>
        <dbReference type="RuleBase" id="RU361157"/>
    </source>
</evidence>
<dbReference type="InterPro" id="IPR013525">
    <property type="entry name" value="ABC2_TM"/>
</dbReference>
<evidence type="ECO:0000313" key="13">
    <source>
        <dbReference type="EMBL" id="TNJ35956.1"/>
    </source>
</evidence>
<dbReference type="PANTHER" id="PTHR30413:SF10">
    <property type="entry name" value="CAPSULE POLYSACCHARIDE EXPORT INNER-MEMBRANE PROTEIN CTRC"/>
    <property type="match status" value="1"/>
</dbReference>
<dbReference type="GO" id="GO:0015774">
    <property type="term" value="P:polysaccharide transport"/>
    <property type="evidence" value="ECO:0007669"/>
    <property type="project" value="UniProtKB-KW"/>
</dbReference>
<name>A0A5C4RXD9_PROVB</name>
<dbReference type="PANTHER" id="PTHR30413">
    <property type="entry name" value="INNER MEMBRANE TRANSPORT PERMEASE"/>
    <property type="match status" value="1"/>
</dbReference>
<dbReference type="PROSITE" id="PS51012">
    <property type="entry name" value="ABC_TM2"/>
    <property type="match status" value="1"/>
</dbReference>
<dbReference type="InterPro" id="IPR047817">
    <property type="entry name" value="ABC2_TM_bact-type"/>
</dbReference>
<dbReference type="GO" id="GO:0015920">
    <property type="term" value="P:lipopolysaccharide transport"/>
    <property type="evidence" value="ECO:0007669"/>
    <property type="project" value="TreeGrafter"/>
</dbReference>
<evidence type="ECO:0000313" key="14">
    <source>
        <dbReference type="Proteomes" id="UP000309544"/>
    </source>
</evidence>
<dbReference type="RefSeq" id="WP_139626895.1">
    <property type="nucleotide sequence ID" value="NZ_VDCI01000010.1"/>
</dbReference>
<evidence type="ECO:0000256" key="10">
    <source>
        <dbReference type="ARBA" id="ARBA00023136"/>
    </source>
</evidence>
<dbReference type="AlphaFoldDB" id="A0A5C4RXD9"/>
<feature type="transmembrane region" description="Helical" evidence="11">
    <location>
        <begin position="231"/>
        <end position="249"/>
    </location>
</feature>
<keyword evidence="9" id="KW-0625">Polysaccharide transport</keyword>
<keyword evidence="14" id="KW-1185">Reference proteome</keyword>
<gene>
    <name evidence="13" type="ORF">FGF68_09805</name>
</gene>
<dbReference type="GO" id="GO:0043190">
    <property type="term" value="C:ATP-binding cassette (ABC) transporter complex"/>
    <property type="evidence" value="ECO:0007669"/>
    <property type="project" value="InterPro"/>
</dbReference>
<feature type="domain" description="ABC transmembrane type-2" evidence="12">
    <location>
        <begin position="33"/>
        <end position="252"/>
    </location>
</feature>
<evidence type="ECO:0000256" key="5">
    <source>
        <dbReference type="ARBA" id="ARBA00022597"/>
    </source>
</evidence>
<dbReference type="InterPro" id="IPR000412">
    <property type="entry name" value="ABC_2_transport"/>
</dbReference>
<protein>
    <recommendedName>
        <fullName evidence="11">Transport permease protein</fullName>
    </recommendedName>
</protein>
<reference evidence="13 14" key="1">
    <citation type="submission" date="2019-05" db="EMBL/GenBank/DDBJ databases">
        <title>Draft Whole-Genome sequence of the green sulfur bacterium Prosthecochloris vibrioformis DSM 260.</title>
        <authorList>
            <person name="Meyer T.E."/>
            <person name="Kyndt J.A."/>
        </authorList>
    </citation>
    <scope>NUCLEOTIDE SEQUENCE [LARGE SCALE GENOMIC DNA]</scope>
    <source>
        <strain evidence="13 14">DSM 260</strain>
    </source>
</reference>
<keyword evidence="5" id="KW-0762">Sugar transport</keyword>
<keyword evidence="3 11" id="KW-0813">Transport</keyword>
<organism evidence="13 14">
    <name type="scientific">Prosthecochloris vibrioformis</name>
    <name type="common">Chlorobium vibrioforme</name>
    <dbReference type="NCBI Taxonomy" id="1098"/>
    <lineage>
        <taxon>Bacteria</taxon>
        <taxon>Pseudomonadati</taxon>
        <taxon>Chlorobiota</taxon>
        <taxon>Chlorobiia</taxon>
        <taxon>Chlorobiales</taxon>
        <taxon>Chlorobiaceae</taxon>
        <taxon>Prosthecochloris</taxon>
    </lineage>
</organism>
<evidence type="ECO:0000256" key="6">
    <source>
        <dbReference type="ARBA" id="ARBA00022692"/>
    </source>
</evidence>
<keyword evidence="10 11" id="KW-0472">Membrane</keyword>
<dbReference type="EMBL" id="VDCI01000010">
    <property type="protein sequence ID" value="TNJ35956.1"/>
    <property type="molecule type" value="Genomic_DNA"/>
</dbReference>
<proteinExistence type="inferred from homology"/>
<feature type="transmembrane region" description="Helical" evidence="11">
    <location>
        <begin position="33"/>
        <end position="55"/>
    </location>
</feature>
<dbReference type="PRINTS" id="PR00164">
    <property type="entry name" value="ABC2TRNSPORT"/>
</dbReference>
<comment type="similarity">
    <text evidence="2 11">Belongs to the ABC-2 integral membrane protein family.</text>
</comment>
<keyword evidence="4 11" id="KW-1003">Cell membrane</keyword>
<dbReference type="GO" id="GO:0140359">
    <property type="term" value="F:ABC-type transporter activity"/>
    <property type="evidence" value="ECO:0007669"/>
    <property type="project" value="InterPro"/>
</dbReference>
<dbReference type="Pfam" id="PF01061">
    <property type="entry name" value="ABC2_membrane"/>
    <property type="match status" value="1"/>
</dbReference>
<evidence type="ECO:0000256" key="7">
    <source>
        <dbReference type="ARBA" id="ARBA00022903"/>
    </source>
</evidence>
<evidence type="ECO:0000256" key="1">
    <source>
        <dbReference type="ARBA" id="ARBA00004651"/>
    </source>
</evidence>
<evidence type="ECO:0000259" key="12">
    <source>
        <dbReference type="PROSITE" id="PS51012"/>
    </source>
</evidence>
<keyword evidence="7" id="KW-0972">Capsule biogenesis/degradation</keyword>
<keyword evidence="8 11" id="KW-1133">Transmembrane helix</keyword>
<comment type="caution">
    <text evidence="13">The sequence shown here is derived from an EMBL/GenBank/DDBJ whole genome shotgun (WGS) entry which is preliminary data.</text>
</comment>
<evidence type="ECO:0000256" key="9">
    <source>
        <dbReference type="ARBA" id="ARBA00023047"/>
    </source>
</evidence>
<keyword evidence="6 11" id="KW-0812">Transmembrane</keyword>
<evidence type="ECO:0000256" key="4">
    <source>
        <dbReference type="ARBA" id="ARBA00022475"/>
    </source>
</evidence>
<feature type="transmembrane region" description="Helical" evidence="11">
    <location>
        <begin position="111"/>
        <end position="132"/>
    </location>
</feature>
<sequence>MIKSLQLSLCVQLRVIGALLRREMLTRYGRNNIGFLWLFVEPMIFTLVMVAIWSVRRAGMDISVVMFAITGYPVAMIWRNSVSRGKNAISPNNALLYHRNVKVLDIFASRILLEITGGVASFLFLVIIFNFTGSMQPPEDILKILFGLLLMAWFGAALAMVIGSLTERSEVVDKLWSPFSFFLFISSGVFFLVDWLPPVAQQYILWLPMVHGIELVRDGYFGRLFTAHYDVAYLTFWNLFLTLLGLAMLRQAGRNVELS</sequence>
<evidence type="ECO:0000256" key="8">
    <source>
        <dbReference type="ARBA" id="ARBA00022989"/>
    </source>
</evidence>
<accession>A0A5C4RXD9</accession>